<evidence type="ECO:0000256" key="1">
    <source>
        <dbReference type="ARBA" id="ARBA00022679"/>
    </source>
</evidence>
<evidence type="ECO:0000313" key="4">
    <source>
        <dbReference type="EMBL" id="SVD28737.1"/>
    </source>
</evidence>
<dbReference type="Pfam" id="PF00195">
    <property type="entry name" value="Chal_sti_synt_N"/>
    <property type="match status" value="1"/>
</dbReference>
<dbReference type="GO" id="GO:0016747">
    <property type="term" value="F:acyltransferase activity, transferring groups other than amino-acyl groups"/>
    <property type="evidence" value="ECO:0007669"/>
    <property type="project" value="InterPro"/>
</dbReference>
<accession>A0A382U436</accession>
<dbReference type="SUPFAM" id="SSF53901">
    <property type="entry name" value="Thiolase-like"/>
    <property type="match status" value="1"/>
</dbReference>
<name>A0A382U436_9ZZZZ</name>
<protein>
    <recommendedName>
        <fullName evidence="3">Chalcone/stilbene synthase N-terminal domain-containing protein</fullName>
    </recommendedName>
</protein>
<sequence length="216" mass="23895">MKEWWQEKGYSGRVFDRYMPLTGVEYRHTCYPIETMREQSQTFTQKNKTFNEIANELSLEAVLELGLLVPEDVCMIASTTMTGVGIPTVPHKLLSRFDFPNSVIKIPMFGLACNGGTHVIQIADEFLKANPTKVAICLTNDLCSMNLNPEDSSLTTVFGITIFGDGVGAILIAGDDYPHGGWKVLKHASHVLPETEDFITLEGTSTGLLYNVESTK</sequence>
<dbReference type="InterPro" id="IPR001099">
    <property type="entry name" value="Chalcone/stilbene_synt_N"/>
</dbReference>
<evidence type="ECO:0000256" key="2">
    <source>
        <dbReference type="ARBA" id="ARBA00023315"/>
    </source>
</evidence>
<reference evidence="4" key="1">
    <citation type="submission" date="2018-05" db="EMBL/GenBank/DDBJ databases">
        <authorList>
            <person name="Lanie J.A."/>
            <person name="Ng W.-L."/>
            <person name="Kazmierczak K.M."/>
            <person name="Andrzejewski T.M."/>
            <person name="Davidsen T.M."/>
            <person name="Wayne K.J."/>
            <person name="Tettelin H."/>
            <person name="Glass J.I."/>
            <person name="Rusch D."/>
            <person name="Podicherti R."/>
            <person name="Tsui H.-C.T."/>
            <person name="Winkler M.E."/>
        </authorList>
    </citation>
    <scope>NUCLEOTIDE SEQUENCE</scope>
</reference>
<dbReference type="InterPro" id="IPR016039">
    <property type="entry name" value="Thiolase-like"/>
</dbReference>
<dbReference type="EMBL" id="UINC01141164">
    <property type="protein sequence ID" value="SVD28737.1"/>
    <property type="molecule type" value="Genomic_DNA"/>
</dbReference>
<dbReference type="PANTHER" id="PTHR11877">
    <property type="entry name" value="HYDROXYMETHYLGLUTARYL-COA SYNTHASE"/>
    <property type="match status" value="1"/>
</dbReference>
<feature type="non-terminal residue" evidence="4">
    <location>
        <position position="216"/>
    </location>
</feature>
<dbReference type="GO" id="GO:0030639">
    <property type="term" value="P:polyketide biosynthetic process"/>
    <property type="evidence" value="ECO:0007669"/>
    <property type="project" value="TreeGrafter"/>
</dbReference>
<dbReference type="PANTHER" id="PTHR11877:SF99">
    <property type="entry name" value="1,3,6,8-TETRAHYDROXYNAPHTHALENE SYNTHASE"/>
    <property type="match status" value="1"/>
</dbReference>
<dbReference type="Gene3D" id="3.40.47.10">
    <property type="match status" value="1"/>
</dbReference>
<proteinExistence type="predicted"/>
<feature type="domain" description="Chalcone/stilbene synthase N-terminal" evidence="3">
    <location>
        <begin position="47"/>
        <end position="175"/>
    </location>
</feature>
<keyword evidence="1" id="KW-0808">Transferase</keyword>
<keyword evidence="2" id="KW-0012">Acyltransferase</keyword>
<dbReference type="InterPro" id="IPR011141">
    <property type="entry name" value="Polyketide_synthase_type-III"/>
</dbReference>
<evidence type="ECO:0000259" key="3">
    <source>
        <dbReference type="Pfam" id="PF00195"/>
    </source>
</evidence>
<organism evidence="4">
    <name type="scientific">marine metagenome</name>
    <dbReference type="NCBI Taxonomy" id="408172"/>
    <lineage>
        <taxon>unclassified sequences</taxon>
        <taxon>metagenomes</taxon>
        <taxon>ecological metagenomes</taxon>
    </lineage>
</organism>
<gene>
    <name evidence="4" type="ORF">METZ01_LOCUS381591</name>
</gene>
<dbReference type="AlphaFoldDB" id="A0A382U436"/>